<dbReference type="Gene3D" id="1.10.10.10">
    <property type="entry name" value="Winged helix-like DNA-binding domain superfamily/Winged helix DNA-binding domain"/>
    <property type="match status" value="1"/>
</dbReference>
<keyword evidence="1" id="KW-0805">Transcription regulation</keyword>
<dbReference type="RefSeq" id="WP_209895968.1">
    <property type="nucleotide sequence ID" value="NZ_JAGGMR010000001.1"/>
</dbReference>
<proteinExistence type="predicted"/>
<keyword evidence="3" id="KW-0804">Transcription</keyword>
<protein>
    <submittedName>
        <fullName evidence="6">DNA-binding IclR family transcriptional regulator</fullName>
    </submittedName>
</protein>
<dbReference type="Gene3D" id="3.30.450.40">
    <property type="match status" value="1"/>
</dbReference>
<evidence type="ECO:0000256" key="2">
    <source>
        <dbReference type="ARBA" id="ARBA00023125"/>
    </source>
</evidence>
<evidence type="ECO:0000256" key="3">
    <source>
        <dbReference type="ARBA" id="ARBA00023163"/>
    </source>
</evidence>
<accession>A0ABS4QMS5</accession>
<dbReference type="PROSITE" id="PS51077">
    <property type="entry name" value="HTH_ICLR"/>
    <property type="match status" value="1"/>
</dbReference>
<dbReference type="SUPFAM" id="SSF46785">
    <property type="entry name" value="Winged helix' DNA-binding domain"/>
    <property type="match status" value="1"/>
</dbReference>
<keyword evidence="2 6" id="KW-0238">DNA-binding</keyword>
<dbReference type="SUPFAM" id="SSF55781">
    <property type="entry name" value="GAF domain-like"/>
    <property type="match status" value="1"/>
</dbReference>
<dbReference type="InterPro" id="IPR014757">
    <property type="entry name" value="Tscrpt_reg_IclR_C"/>
</dbReference>
<feature type="domain" description="HTH iclR-type" evidence="4">
    <location>
        <begin position="5"/>
        <end position="67"/>
    </location>
</feature>
<dbReference type="InterPro" id="IPR036390">
    <property type="entry name" value="WH_DNA-bd_sf"/>
</dbReference>
<dbReference type="PROSITE" id="PS51078">
    <property type="entry name" value="ICLR_ED"/>
    <property type="match status" value="1"/>
</dbReference>
<sequence length="257" mass="27018">MPGPIQSIERAAAIMSVVAEAPFGIGVGELAAVLGLPKPTAHGLLRTLQGVGYIDQDPRSGKYRIGDATLGLTARRFDANVLRSYAMNWGDTLAARSGESVRIGVLHGDSVQIVHHVFRPDGSAQVLRLGVELPLHATALGKVLLAYTPGLAERATTGTLPAYTRRTVAAPRALHGEIARVRGQGYAEDLGEFAAERASVAAPVRESGGRVVGAIGVVGPFDRLSEKATHTRLIDLVRTAAAAISRDLSAERPQVQS</sequence>
<dbReference type="SMART" id="SM00346">
    <property type="entry name" value="HTH_ICLR"/>
    <property type="match status" value="1"/>
</dbReference>
<name>A0ABS4QMS5_9NOCA</name>
<dbReference type="InterPro" id="IPR005471">
    <property type="entry name" value="Tscrpt_reg_IclR_N"/>
</dbReference>
<gene>
    <name evidence="6" type="ORF">BJ987_005739</name>
</gene>
<dbReference type="EMBL" id="JAGGMR010000001">
    <property type="protein sequence ID" value="MBP2192838.1"/>
    <property type="molecule type" value="Genomic_DNA"/>
</dbReference>
<dbReference type="Pfam" id="PF09339">
    <property type="entry name" value="HTH_IclR"/>
    <property type="match status" value="1"/>
</dbReference>
<dbReference type="GO" id="GO:0003677">
    <property type="term" value="F:DNA binding"/>
    <property type="evidence" value="ECO:0007669"/>
    <property type="project" value="UniProtKB-KW"/>
</dbReference>
<dbReference type="InterPro" id="IPR050707">
    <property type="entry name" value="HTH_MetabolicPath_Reg"/>
</dbReference>
<keyword evidence="7" id="KW-1185">Reference proteome</keyword>
<evidence type="ECO:0000256" key="1">
    <source>
        <dbReference type="ARBA" id="ARBA00023015"/>
    </source>
</evidence>
<organism evidence="6 7">
    <name type="scientific">Nocardia goodfellowii</name>
    <dbReference type="NCBI Taxonomy" id="882446"/>
    <lineage>
        <taxon>Bacteria</taxon>
        <taxon>Bacillati</taxon>
        <taxon>Actinomycetota</taxon>
        <taxon>Actinomycetes</taxon>
        <taxon>Mycobacteriales</taxon>
        <taxon>Nocardiaceae</taxon>
        <taxon>Nocardia</taxon>
    </lineage>
</organism>
<evidence type="ECO:0000313" key="7">
    <source>
        <dbReference type="Proteomes" id="UP001519325"/>
    </source>
</evidence>
<evidence type="ECO:0000259" key="4">
    <source>
        <dbReference type="PROSITE" id="PS51077"/>
    </source>
</evidence>
<dbReference type="InterPro" id="IPR036388">
    <property type="entry name" value="WH-like_DNA-bd_sf"/>
</dbReference>
<dbReference type="PANTHER" id="PTHR30136">
    <property type="entry name" value="HELIX-TURN-HELIX TRANSCRIPTIONAL REGULATOR, ICLR FAMILY"/>
    <property type="match status" value="1"/>
</dbReference>
<dbReference type="Proteomes" id="UP001519325">
    <property type="component" value="Unassembled WGS sequence"/>
</dbReference>
<reference evidence="6 7" key="1">
    <citation type="submission" date="2021-03" db="EMBL/GenBank/DDBJ databases">
        <title>Sequencing the genomes of 1000 actinobacteria strains.</title>
        <authorList>
            <person name="Klenk H.-P."/>
        </authorList>
    </citation>
    <scope>NUCLEOTIDE SEQUENCE [LARGE SCALE GENOMIC DNA]</scope>
    <source>
        <strain evidence="6 7">DSM 45516</strain>
    </source>
</reference>
<dbReference type="Pfam" id="PF01614">
    <property type="entry name" value="IclR_C"/>
    <property type="match status" value="1"/>
</dbReference>
<evidence type="ECO:0000259" key="5">
    <source>
        <dbReference type="PROSITE" id="PS51078"/>
    </source>
</evidence>
<evidence type="ECO:0000313" key="6">
    <source>
        <dbReference type="EMBL" id="MBP2192838.1"/>
    </source>
</evidence>
<feature type="domain" description="IclR-ED" evidence="5">
    <location>
        <begin position="68"/>
        <end position="250"/>
    </location>
</feature>
<dbReference type="PANTHER" id="PTHR30136:SF24">
    <property type="entry name" value="HTH-TYPE TRANSCRIPTIONAL REPRESSOR ALLR"/>
    <property type="match status" value="1"/>
</dbReference>
<comment type="caution">
    <text evidence="6">The sequence shown here is derived from an EMBL/GenBank/DDBJ whole genome shotgun (WGS) entry which is preliminary data.</text>
</comment>
<dbReference type="InterPro" id="IPR029016">
    <property type="entry name" value="GAF-like_dom_sf"/>
</dbReference>